<dbReference type="PANTHER" id="PTHR42966">
    <property type="entry name" value="N-ACETYLNEURAMINATE SYNTHASE"/>
    <property type="match status" value="1"/>
</dbReference>
<evidence type="ECO:0000313" key="3">
    <source>
        <dbReference type="Proteomes" id="UP000041625"/>
    </source>
</evidence>
<dbReference type="AlphaFoldDB" id="A0AA87C2C9"/>
<dbReference type="Gene3D" id="3.90.1210.10">
    <property type="entry name" value="Antifreeze-like/N-acetylneuraminic acid synthase C-terminal domain"/>
    <property type="match status" value="1"/>
</dbReference>
<dbReference type="CDD" id="cd11615">
    <property type="entry name" value="SAF_NeuB_like"/>
    <property type="match status" value="1"/>
</dbReference>
<dbReference type="NCBIfam" id="TIGR03586">
    <property type="entry name" value="PseI"/>
    <property type="match status" value="1"/>
</dbReference>
<evidence type="ECO:0000313" key="2">
    <source>
        <dbReference type="EMBL" id="CDU10823.1"/>
    </source>
</evidence>
<gene>
    <name evidence="2" type="primary">pseI</name>
    <name evidence="2" type="ORF">VCR31J2_2260090</name>
</gene>
<dbReference type="InterPro" id="IPR006190">
    <property type="entry name" value="SAF_AFP_Neu5Ac"/>
</dbReference>
<dbReference type="InterPro" id="IPR020030">
    <property type="entry name" value="Pseudaminic_synth_PseI"/>
</dbReference>
<dbReference type="SUPFAM" id="SSF51269">
    <property type="entry name" value="AFP III-like domain"/>
    <property type="match status" value="1"/>
</dbReference>
<dbReference type="InterPro" id="IPR051690">
    <property type="entry name" value="PseI-like"/>
</dbReference>
<evidence type="ECO:0000259" key="1">
    <source>
        <dbReference type="PROSITE" id="PS50844"/>
    </source>
</evidence>
<proteinExistence type="predicted"/>
<feature type="domain" description="AFP-like" evidence="1">
    <location>
        <begin position="315"/>
        <end position="371"/>
    </location>
</feature>
<dbReference type="EMBL" id="CCKJ01000142">
    <property type="protein sequence ID" value="CDU10823.1"/>
    <property type="molecule type" value="Genomic_DNA"/>
</dbReference>
<dbReference type="PROSITE" id="PS50844">
    <property type="entry name" value="AFP_LIKE"/>
    <property type="match status" value="1"/>
</dbReference>
<dbReference type="EC" id="2.5.1.97" evidence="2"/>
<dbReference type="PANTHER" id="PTHR42966:SF2">
    <property type="entry name" value="PSEUDAMINIC ACID SYNTHASE"/>
    <property type="match status" value="1"/>
</dbReference>
<dbReference type="InterPro" id="IPR013132">
    <property type="entry name" value="PseI/NeuA/B-like_N"/>
</dbReference>
<protein>
    <submittedName>
        <fullName evidence="2">Pseudaminic acid synthase</fullName>
        <ecNumber evidence="2">2.5.1.97</ecNumber>
    </submittedName>
</protein>
<dbReference type="SUPFAM" id="SSF51569">
    <property type="entry name" value="Aldolase"/>
    <property type="match status" value="1"/>
</dbReference>
<reference evidence="2 3" key="1">
    <citation type="submission" date="2014-06" db="EMBL/GenBank/DDBJ databases">
        <authorList>
            <person name="Le Roux F."/>
        </authorList>
    </citation>
    <scope>NUCLEOTIDE SEQUENCE [LARGE SCALE GENOMIC DNA]</scope>
    <source>
        <strain evidence="2 3">J2-31</strain>
    </source>
</reference>
<dbReference type="Proteomes" id="UP000041625">
    <property type="component" value="Unassembled WGS sequence"/>
</dbReference>
<dbReference type="InterPro" id="IPR013785">
    <property type="entry name" value="Aldolase_TIM"/>
</dbReference>
<dbReference type="InterPro" id="IPR013974">
    <property type="entry name" value="SAF"/>
</dbReference>
<sequence>MQKTTYRATLKLLYATPFYEITMKPYISIDGRKIGPDFAPYIIAELSANHNGDINRAFQIMEEAKKAGADAIKLQTYTHETITMDCDSEEFQIHGGLWDGQTLYNLYKGAHMPWEWHKPLFEKAKELGITIFSSPFDFTAVDLLESLNAPAYKIASFEVVDLPLIKRVAQTGKPMIISTGMANEAEIEEAIKTARDNGCKELVVLHCVSGYPAPAEQYNLKTIADIAERFNVLSGLSDHTIDNATAVASVTLGACLIEKHVTMDRNGGGVDDSFSLEPHELMALCKDTKTAWQAMGQVNYERTEAEKGNVKFRRSLYVVKDIARGESLTSENVRSIRPGFGLAPKHYEEVLGKAATVDISRGTPLSRDLFE</sequence>
<dbReference type="Gene3D" id="3.20.20.70">
    <property type="entry name" value="Aldolase class I"/>
    <property type="match status" value="1"/>
</dbReference>
<dbReference type="GO" id="GO:0047444">
    <property type="term" value="F:N-acylneuraminate-9-phosphate synthase activity"/>
    <property type="evidence" value="ECO:0007669"/>
    <property type="project" value="TreeGrafter"/>
</dbReference>
<dbReference type="Pfam" id="PF08666">
    <property type="entry name" value="SAF"/>
    <property type="match status" value="1"/>
</dbReference>
<keyword evidence="2" id="KW-0808">Transferase</keyword>
<organism evidence="2 3">
    <name type="scientific">Vibrio coralliirubri</name>
    <dbReference type="NCBI Taxonomy" id="1516159"/>
    <lineage>
        <taxon>Bacteria</taxon>
        <taxon>Pseudomonadati</taxon>
        <taxon>Pseudomonadota</taxon>
        <taxon>Gammaproteobacteria</taxon>
        <taxon>Vibrionales</taxon>
        <taxon>Vibrionaceae</taxon>
        <taxon>Vibrio</taxon>
    </lineage>
</organism>
<dbReference type="GO" id="GO:0016051">
    <property type="term" value="P:carbohydrate biosynthetic process"/>
    <property type="evidence" value="ECO:0007669"/>
    <property type="project" value="InterPro"/>
</dbReference>
<dbReference type="InterPro" id="IPR057736">
    <property type="entry name" value="SAF_PseI/NeuA/NeuB"/>
</dbReference>
<dbReference type="Pfam" id="PF03102">
    <property type="entry name" value="NeuB"/>
    <property type="match status" value="1"/>
</dbReference>
<comment type="caution">
    <text evidence="2">The sequence shown here is derived from an EMBL/GenBank/DDBJ whole genome shotgun (WGS) entry which is preliminary data.</text>
</comment>
<dbReference type="SMART" id="SM00858">
    <property type="entry name" value="SAF"/>
    <property type="match status" value="1"/>
</dbReference>
<keyword evidence="3" id="KW-1185">Reference proteome</keyword>
<accession>A0AA87C2C9</accession>
<dbReference type="InterPro" id="IPR036732">
    <property type="entry name" value="AFP_Neu5c_C_sf"/>
</dbReference>
<name>A0AA87C2C9_9VIBR</name>